<keyword evidence="7" id="KW-0720">Serine protease</keyword>
<keyword evidence="3" id="KW-0645">Protease</keyword>
<feature type="region of interest" description="Disordered" evidence="13">
    <location>
        <begin position="711"/>
        <end position="740"/>
    </location>
</feature>
<feature type="disulfide bond" evidence="11">
    <location>
        <begin position="583"/>
        <end position="601"/>
    </location>
</feature>
<accession>A0A7R8WJ62</accession>
<evidence type="ECO:0000256" key="13">
    <source>
        <dbReference type="SAM" id="MobiDB-lite"/>
    </source>
</evidence>
<dbReference type="AlphaFoldDB" id="A0A7R8WJ62"/>
<dbReference type="SMART" id="SM00192">
    <property type="entry name" value="LDLa"/>
    <property type="match status" value="3"/>
</dbReference>
<feature type="transmembrane region" description="Helical" evidence="14">
    <location>
        <begin position="641"/>
        <end position="665"/>
    </location>
</feature>
<organism evidence="15">
    <name type="scientific">Cyprideis torosa</name>
    <dbReference type="NCBI Taxonomy" id="163714"/>
    <lineage>
        <taxon>Eukaryota</taxon>
        <taxon>Metazoa</taxon>
        <taxon>Ecdysozoa</taxon>
        <taxon>Arthropoda</taxon>
        <taxon>Crustacea</taxon>
        <taxon>Oligostraca</taxon>
        <taxon>Ostracoda</taxon>
        <taxon>Podocopa</taxon>
        <taxon>Podocopida</taxon>
        <taxon>Cytherocopina</taxon>
        <taxon>Cytheroidea</taxon>
        <taxon>Cytherideidae</taxon>
        <taxon>Cyprideis</taxon>
    </lineage>
</organism>
<dbReference type="FunFam" id="4.10.400.10:FF:000011">
    <property type="entry name" value="Low-density lipoprotein receptor-related protein 1"/>
    <property type="match status" value="1"/>
</dbReference>
<dbReference type="SUPFAM" id="SSF57424">
    <property type="entry name" value="LDL receptor-like module"/>
    <property type="match status" value="3"/>
</dbReference>
<evidence type="ECO:0000256" key="2">
    <source>
        <dbReference type="ARBA" id="ARBA00004308"/>
    </source>
</evidence>
<feature type="disulfide bond" evidence="11">
    <location>
        <begin position="417"/>
        <end position="432"/>
    </location>
</feature>
<dbReference type="GO" id="GO:0016192">
    <property type="term" value="P:vesicle-mediated transport"/>
    <property type="evidence" value="ECO:0007669"/>
    <property type="project" value="UniProtKB-ARBA"/>
</dbReference>
<dbReference type="GO" id="GO:0012505">
    <property type="term" value="C:endomembrane system"/>
    <property type="evidence" value="ECO:0007669"/>
    <property type="project" value="UniProtKB-SubCell"/>
</dbReference>
<feature type="disulfide bond" evidence="11">
    <location>
        <begin position="398"/>
        <end position="410"/>
    </location>
</feature>
<evidence type="ECO:0000256" key="14">
    <source>
        <dbReference type="SAM" id="Phobius"/>
    </source>
</evidence>
<dbReference type="EMBL" id="OB663575">
    <property type="protein sequence ID" value="CAD7231496.1"/>
    <property type="molecule type" value="Genomic_DNA"/>
</dbReference>
<dbReference type="InterPro" id="IPR002172">
    <property type="entry name" value="LDrepeatLR_classA_rpt"/>
</dbReference>
<feature type="disulfide bond" evidence="12">
    <location>
        <begin position="161"/>
        <end position="171"/>
    </location>
</feature>
<dbReference type="PROSITE" id="PS50287">
    <property type="entry name" value="SRCR_2"/>
    <property type="match status" value="3"/>
</dbReference>
<feature type="disulfide bond" evidence="11">
    <location>
        <begin position="405"/>
        <end position="423"/>
    </location>
</feature>
<dbReference type="PRINTS" id="PR00261">
    <property type="entry name" value="LDLRECEPTOR"/>
</dbReference>
<dbReference type="Gene3D" id="3.10.250.10">
    <property type="entry name" value="SRCR-like domain"/>
    <property type="match status" value="3"/>
</dbReference>
<dbReference type="PROSITE" id="PS01209">
    <property type="entry name" value="LDLRA_1"/>
    <property type="match status" value="2"/>
</dbReference>
<keyword evidence="9 14" id="KW-0472">Membrane</keyword>
<dbReference type="PANTHER" id="PTHR24270">
    <property type="entry name" value="LOW-DENSITY LIPOPROTEIN RECEPTOR-RELATED"/>
    <property type="match status" value="1"/>
</dbReference>
<feature type="disulfide bond" evidence="11">
    <location>
        <begin position="576"/>
        <end position="588"/>
    </location>
</feature>
<evidence type="ECO:0000256" key="9">
    <source>
        <dbReference type="ARBA" id="ARBA00023136"/>
    </source>
</evidence>
<evidence type="ECO:0000256" key="6">
    <source>
        <dbReference type="ARBA" id="ARBA00022801"/>
    </source>
</evidence>
<proteinExistence type="predicted"/>
<evidence type="ECO:0000256" key="12">
    <source>
        <dbReference type="PROSITE-ProRule" id="PRU00196"/>
    </source>
</evidence>
<comment type="subcellular location">
    <subcellularLocation>
        <location evidence="2">Endomembrane system</location>
    </subcellularLocation>
    <subcellularLocation>
        <location evidence="1">Membrane</location>
        <topology evidence="1">Single-pass membrane protein</topology>
    </subcellularLocation>
</comment>
<dbReference type="OrthoDB" id="19606at2759"/>
<dbReference type="InterPro" id="IPR023415">
    <property type="entry name" value="LDLR_class-A_CS"/>
</dbReference>
<dbReference type="SMART" id="SM00202">
    <property type="entry name" value="SR"/>
    <property type="match status" value="3"/>
</dbReference>
<keyword evidence="10 12" id="KW-1015">Disulfide bond</keyword>
<evidence type="ECO:0000256" key="5">
    <source>
        <dbReference type="ARBA" id="ARBA00022737"/>
    </source>
</evidence>
<sequence>MVSLLVHIKPHPTLVLLMNCFSIPCLLYRLRTSAAFTNIDGLREIDNVIREALVVVRAVKFVSFVVVVVRSLVRCRISFRFGSSRAMHLIDSKKLHEGTVEICRGPEDCGLICASRGLWTKAVADVVCRHMGFGEAMETFSNNKFKTSSSLSTFATSSLECSANANSLAECRVGNWRPENECSEDSVAGVACEGLCTSSQFRCGDGHCIPKTWVCNGEKECGDNSDEENCGKTEQPMVEHTTSASIVKRTPESTVSVSAPSTASPLSSSTTLAVAPQVQPVTRAVSRDGVVKLVDGTASYEGSILLCNPKNLSDCGYLCANLTKIAADVVCRQLGLGDSKAVFPANRFNTAANVYGYALNMLKCEAHSQKVQDCSMNNWKQANCPFHKLTGVRCEGECLDSEFRCSDSRCIPSNWICDGSSDCDDGGDELLCDTPTKSSVASSEVTSTAASNPPSQARSIGKISLVGGSVPQEGTVMVCNARNHSDCGLVCDDGWTLETADLVCRQLGYGPAIEATFVNAFSTNVSLSGGFVLADLHCDTAAATTLADCRHTYWRGLLATQCHPFEVAGVRCAGSCSRDHFACTSGKCVPLNWVCDGGDDCGDGSDEPAHLCASPEARARFIQHVGHGSVRPVMDDSSSNALMLGICVGGSLAVIAVLLLVFWRYRSVLDATARRLAVGPSIHFSKMKPERQGCNMTEPLFADPIYRASQEDEAPGGGAIRMERRTKSESSATSDRWDSMQCLFPENRDSDRLDRIAETT</sequence>
<feature type="disulfide bond" evidence="11">
    <location>
        <begin position="215"/>
        <end position="230"/>
    </location>
</feature>
<dbReference type="Pfam" id="PF00057">
    <property type="entry name" value="Ldl_recept_a"/>
    <property type="match status" value="3"/>
</dbReference>
<evidence type="ECO:0000256" key="3">
    <source>
        <dbReference type="ARBA" id="ARBA00022670"/>
    </source>
</evidence>
<evidence type="ECO:0000256" key="10">
    <source>
        <dbReference type="ARBA" id="ARBA00023157"/>
    </source>
</evidence>
<dbReference type="PROSITE" id="PS50068">
    <property type="entry name" value="LDLRA_2"/>
    <property type="match status" value="3"/>
</dbReference>
<feature type="disulfide bond" evidence="11">
    <location>
        <begin position="203"/>
        <end position="221"/>
    </location>
</feature>
<dbReference type="InterPro" id="IPR050685">
    <property type="entry name" value="LDLR"/>
</dbReference>
<protein>
    <submittedName>
        <fullName evidence="15">Uncharacterized protein</fullName>
    </submittedName>
</protein>
<dbReference type="FunFam" id="4.10.400.10:FF:000113">
    <property type="entry name" value="Low-density lipoprotein receptor-related protein 8"/>
    <property type="match status" value="1"/>
</dbReference>
<dbReference type="GO" id="GO:0006508">
    <property type="term" value="P:proteolysis"/>
    <property type="evidence" value="ECO:0007669"/>
    <property type="project" value="UniProtKB-KW"/>
</dbReference>
<dbReference type="InterPro" id="IPR001190">
    <property type="entry name" value="SRCR"/>
</dbReference>
<dbReference type="GO" id="GO:0008236">
    <property type="term" value="F:serine-type peptidase activity"/>
    <property type="evidence" value="ECO:0007669"/>
    <property type="project" value="UniProtKB-KW"/>
</dbReference>
<keyword evidence="4 14" id="KW-0812">Transmembrane</keyword>
<keyword evidence="5" id="KW-0677">Repeat</keyword>
<dbReference type="Gene3D" id="2.40.128.620">
    <property type="match status" value="1"/>
</dbReference>
<comment type="caution">
    <text evidence="12">Lacks conserved residue(s) required for the propagation of feature annotation.</text>
</comment>
<evidence type="ECO:0000256" key="1">
    <source>
        <dbReference type="ARBA" id="ARBA00004167"/>
    </source>
</evidence>
<evidence type="ECO:0000256" key="4">
    <source>
        <dbReference type="ARBA" id="ARBA00022692"/>
    </source>
</evidence>
<gene>
    <name evidence="15" type="ORF">CTOB1V02_LOCUS9343</name>
</gene>
<evidence type="ECO:0000256" key="8">
    <source>
        <dbReference type="ARBA" id="ARBA00022989"/>
    </source>
</evidence>
<feature type="disulfide bond" evidence="12">
    <location>
        <begin position="364"/>
        <end position="374"/>
    </location>
</feature>
<dbReference type="InterPro" id="IPR036055">
    <property type="entry name" value="LDL_receptor-like_sf"/>
</dbReference>
<keyword evidence="6" id="KW-0378">Hydrolase</keyword>
<dbReference type="CDD" id="cd00112">
    <property type="entry name" value="LDLa"/>
    <property type="match status" value="2"/>
</dbReference>
<reference evidence="15" key="1">
    <citation type="submission" date="2020-11" db="EMBL/GenBank/DDBJ databases">
        <authorList>
            <person name="Tran Van P."/>
        </authorList>
    </citation>
    <scope>NUCLEOTIDE SEQUENCE</scope>
</reference>
<evidence type="ECO:0000313" key="15">
    <source>
        <dbReference type="EMBL" id="CAD7231496.1"/>
    </source>
</evidence>
<keyword evidence="8 14" id="KW-1133">Transmembrane helix</keyword>
<evidence type="ECO:0000256" key="11">
    <source>
        <dbReference type="PROSITE-ProRule" id="PRU00124"/>
    </source>
</evidence>
<evidence type="ECO:0000256" key="7">
    <source>
        <dbReference type="ARBA" id="ARBA00022825"/>
    </source>
</evidence>
<feature type="disulfide bond" evidence="11">
    <location>
        <begin position="196"/>
        <end position="208"/>
    </location>
</feature>
<dbReference type="InterPro" id="IPR036772">
    <property type="entry name" value="SRCR-like_dom_sf"/>
</dbReference>
<dbReference type="SUPFAM" id="SSF56487">
    <property type="entry name" value="SRCR-like"/>
    <property type="match status" value="3"/>
</dbReference>
<name>A0A7R8WJ62_9CRUS</name>
<dbReference type="GO" id="GO:0005886">
    <property type="term" value="C:plasma membrane"/>
    <property type="evidence" value="ECO:0007669"/>
    <property type="project" value="TreeGrafter"/>
</dbReference>
<dbReference type="PRINTS" id="PR00258">
    <property type="entry name" value="SPERACTRCPTR"/>
</dbReference>
<dbReference type="Pfam" id="PF00530">
    <property type="entry name" value="SRCR"/>
    <property type="match status" value="3"/>
</dbReference>
<dbReference type="Gene3D" id="4.10.400.10">
    <property type="entry name" value="Low-density Lipoprotein Receptor"/>
    <property type="match status" value="2"/>
</dbReference>